<dbReference type="InterPro" id="IPR023346">
    <property type="entry name" value="Lysozyme-like_dom_sf"/>
</dbReference>
<feature type="signal peptide" evidence="2">
    <location>
        <begin position="1"/>
        <end position="22"/>
    </location>
</feature>
<dbReference type="Pfam" id="PF01464">
    <property type="entry name" value="SLT"/>
    <property type="match status" value="1"/>
</dbReference>
<keyword evidence="5" id="KW-1185">Reference proteome</keyword>
<dbReference type="Pfam" id="PF08238">
    <property type="entry name" value="Sel1"/>
    <property type="match status" value="2"/>
</dbReference>
<dbReference type="SUPFAM" id="SSF81901">
    <property type="entry name" value="HCP-like"/>
    <property type="match status" value="1"/>
</dbReference>
<dbReference type="PROSITE" id="PS00922">
    <property type="entry name" value="TRANSGLYCOSYLASE"/>
    <property type="match status" value="1"/>
</dbReference>
<dbReference type="Gene3D" id="1.25.40.10">
    <property type="entry name" value="Tetratricopeptide repeat domain"/>
    <property type="match status" value="1"/>
</dbReference>
<dbReference type="RefSeq" id="WP_188916050.1">
    <property type="nucleotide sequence ID" value="NZ_BMKG01000022.1"/>
</dbReference>
<dbReference type="Proteomes" id="UP000622638">
    <property type="component" value="Unassembled WGS sequence"/>
</dbReference>
<evidence type="ECO:0000256" key="1">
    <source>
        <dbReference type="ARBA" id="ARBA00007734"/>
    </source>
</evidence>
<gene>
    <name evidence="4" type="ORF">GCM10011572_42940</name>
</gene>
<feature type="chain" id="PRO_5046221465" description="Transglycosylase SLT domain-containing protein" evidence="2">
    <location>
        <begin position="23"/>
        <end position="310"/>
    </location>
</feature>
<evidence type="ECO:0000259" key="3">
    <source>
        <dbReference type="Pfam" id="PF01464"/>
    </source>
</evidence>
<evidence type="ECO:0000313" key="4">
    <source>
        <dbReference type="EMBL" id="GGC17023.1"/>
    </source>
</evidence>
<comment type="caution">
    <text evidence="4">The sequence shown here is derived from an EMBL/GenBank/DDBJ whole genome shotgun (WGS) entry which is preliminary data.</text>
</comment>
<protein>
    <recommendedName>
        <fullName evidence="3">Transglycosylase SLT domain-containing protein</fullName>
    </recommendedName>
</protein>
<accession>A0ABQ1L3Z5</accession>
<proteinExistence type="inferred from homology"/>
<reference evidence="5" key="1">
    <citation type="journal article" date="2019" name="Int. J. Syst. Evol. Microbiol.">
        <title>The Global Catalogue of Microorganisms (GCM) 10K type strain sequencing project: providing services to taxonomists for standard genome sequencing and annotation.</title>
        <authorList>
            <consortium name="The Broad Institute Genomics Platform"/>
            <consortium name="The Broad Institute Genome Sequencing Center for Infectious Disease"/>
            <person name="Wu L."/>
            <person name="Ma J."/>
        </authorList>
    </citation>
    <scope>NUCLEOTIDE SEQUENCE [LARGE SCALE GENOMIC DNA]</scope>
    <source>
        <strain evidence="5">CGMCC 1.15931</strain>
    </source>
</reference>
<keyword evidence="2" id="KW-0732">Signal</keyword>
<evidence type="ECO:0000313" key="5">
    <source>
        <dbReference type="Proteomes" id="UP000622638"/>
    </source>
</evidence>
<feature type="domain" description="Transglycosylase SLT" evidence="3">
    <location>
        <begin position="159"/>
        <end position="254"/>
    </location>
</feature>
<dbReference type="EMBL" id="BMKG01000022">
    <property type="protein sequence ID" value="GGC17023.1"/>
    <property type="molecule type" value="Genomic_DNA"/>
</dbReference>
<comment type="similarity">
    <text evidence="1">Belongs to the transglycosylase Slt family.</text>
</comment>
<dbReference type="InterPro" id="IPR000189">
    <property type="entry name" value="Transglyc_AS"/>
</dbReference>
<dbReference type="Gene3D" id="1.10.530.10">
    <property type="match status" value="1"/>
</dbReference>
<dbReference type="PANTHER" id="PTHR37423">
    <property type="entry name" value="SOLUBLE LYTIC MUREIN TRANSGLYCOSYLASE-RELATED"/>
    <property type="match status" value="1"/>
</dbReference>
<dbReference type="InterPro" id="IPR006597">
    <property type="entry name" value="Sel1-like"/>
</dbReference>
<evidence type="ECO:0000256" key="2">
    <source>
        <dbReference type="SAM" id="SignalP"/>
    </source>
</evidence>
<dbReference type="CDD" id="cd00254">
    <property type="entry name" value="LT-like"/>
    <property type="match status" value="1"/>
</dbReference>
<dbReference type="SMART" id="SM00671">
    <property type="entry name" value="SEL1"/>
    <property type="match status" value="2"/>
</dbReference>
<dbReference type="PANTHER" id="PTHR37423:SF2">
    <property type="entry name" value="MEMBRANE-BOUND LYTIC MUREIN TRANSGLYCOSYLASE C"/>
    <property type="match status" value="1"/>
</dbReference>
<name>A0ABQ1L3Z5_9BURK</name>
<sequence length="310" mass="32943">MRPLISLLLLLAGLAFGTAAPAQTAATLLDTAAQYEHGEGVPRDLSVASLLYCRAARMGDPDAQYRLGWMIANGRGFTRDDGMAWQLFALAAAQQHAQAVALTATLPARPEAQLPRCMRPDPAPAAAVAAAVVPVVPAEPAAVPAYPPSSTAVRRLVERLAPRYQIDPALALAIIAVESGFRPNAVSPRNAQGLMQLIPDTARRFGVVDAFDPESNVRGGMAYLRWLLVRFNNDVRLVAAAYNAGENAVRRHGGVPPFPETRAYVQRIASLYSTPVHAYRAPAPAAAAQRLPTAFPGLPSSRLSATSTQN</sequence>
<dbReference type="InterPro" id="IPR011990">
    <property type="entry name" value="TPR-like_helical_dom_sf"/>
</dbReference>
<dbReference type="InterPro" id="IPR008258">
    <property type="entry name" value="Transglycosylase_SLT_dom_1"/>
</dbReference>
<organism evidence="4 5">
    <name type="scientific">Pseudoduganella buxea</name>
    <dbReference type="NCBI Taxonomy" id="1949069"/>
    <lineage>
        <taxon>Bacteria</taxon>
        <taxon>Pseudomonadati</taxon>
        <taxon>Pseudomonadota</taxon>
        <taxon>Betaproteobacteria</taxon>
        <taxon>Burkholderiales</taxon>
        <taxon>Oxalobacteraceae</taxon>
        <taxon>Telluria group</taxon>
        <taxon>Pseudoduganella</taxon>
    </lineage>
</organism>
<dbReference type="SUPFAM" id="SSF53955">
    <property type="entry name" value="Lysozyme-like"/>
    <property type="match status" value="1"/>
</dbReference>